<accession>A0A2V4XWJ6</accession>
<dbReference type="Gene3D" id="3.40.50.720">
    <property type="entry name" value="NAD(P)-binding Rossmann-like Domain"/>
    <property type="match status" value="1"/>
</dbReference>
<proteinExistence type="predicted"/>
<evidence type="ECO:0000313" key="1">
    <source>
        <dbReference type="EMBL" id="PYE83177.1"/>
    </source>
</evidence>
<dbReference type="SUPFAM" id="SSF51735">
    <property type="entry name" value="NAD(P)-binding Rossmann-fold domains"/>
    <property type="match status" value="1"/>
</dbReference>
<name>A0A2V4XWJ6_9FLAO</name>
<dbReference type="Proteomes" id="UP000248054">
    <property type="component" value="Unassembled WGS sequence"/>
</dbReference>
<sequence length="269" mass="29748">MKTQISIIGCGWLGLPLAKNLINEEYIVKGSTTSSNKLEVLISHNIQPFLVSLEESGISGNYSEFLKGSSILIINIPPGLRKNPNKNHVKEIKHLIKAAEQQSIEKVLYISSTSVFEDEAHFPIITAETPPNATSNSSKQLIDIEALLQTTPNFKTTILRFGGLIGDDRHPAKYLAGRTGVSNPKAPINLIHQSDCISIITSIVKKNHWGTVFNAAFPFHPNKSDYYISYCNQKNLAAPKFNTSEESKGKLVDSSKLVQLLNYSFKVRP</sequence>
<dbReference type="EMBL" id="QJTD01000001">
    <property type="protein sequence ID" value="PYE83177.1"/>
    <property type="molecule type" value="Genomic_DNA"/>
</dbReference>
<comment type="caution">
    <text evidence="1">The sequence shown here is derived from an EMBL/GenBank/DDBJ whole genome shotgun (WGS) entry which is preliminary data.</text>
</comment>
<dbReference type="GO" id="GO:0005737">
    <property type="term" value="C:cytoplasm"/>
    <property type="evidence" value="ECO:0007669"/>
    <property type="project" value="TreeGrafter"/>
</dbReference>
<dbReference type="RefSeq" id="WP_110474123.1">
    <property type="nucleotide sequence ID" value="NZ_BMWQ01000001.1"/>
</dbReference>
<gene>
    <name evidence="1" type="ORF">DFQ11_101608</name>
</gene>
<dbReference type="InterPro" id="IPR036291">
    <property type="entry name" value="NAD(P)-bd_dom_sf"/>
</dbReference>
<evidence type="ECO:0000313" key="2">
    <source>
        <dbReference type="Proteomes" id="UP000248054"/>
    </source>
</evidence>
<dbReference type="PANTHER" id="PTHR48079:SF6">
    <property type="entry name" value="NAD(P)-BINDING DOMAIN-CONTAINING PROTEIN-RELATED"/>
    <property type="match status" value="1"/>
</dbReference>
<reference evidence="1 2" key="1">
    <citation type="submission" date="2018-06" db="EMBL/GenBank/DDBJ databases">
        <title>Genomic Encyclopedia of Type Strains, Phase III (KMG-III): the genomes of soil and plant-associated and newly described type strains.</title>
        <authorList>
            <person name="Whitman W."/>
        </authorList>
    </citation>
    <scope>NUCLEOTIDE SEQUENCE [LARGE SCALE GENOMIC DNA]</scope>
    <source>
        <strain evidence="1 2">CECT 7945</strain>
    </source>
</reference>
<organism evidence="1 2">
    <name type="scientific">Winogradskyella epiphytica</name>
    <dbReference type="NCBI Taxonomy" id="262005"/>
    <lineage>
        <taxon>Bacteria</taxon>
        <taxon>Pseudomonadati</taxon>
        <taxon>Bacteroidota</taxon>
        <taxon>Flavobacteriia</taxon>
        <taxon>Flavobacteriales</taxon>
        <taxon>Flavobacteriaceae</taxon>
        <taxon>Winogradskyella</taxon>
    </lineage>
</organism>
<keyword evidence="2" id="KW-1185">Reference proteome</keyword>
<dbReference type="PANTHER" id="PTHR48079">
    <property type="entry name" value="PROTEIN YEEZ"/>
    <property type="match status" value="1"/>
</dbReference>
<dbReference type="GO" id="GO:0004029">
    <property type="term" value="F:aldehyde dehydrogenase (NAD+) activity"/>
    <property type="evidence" value="ECO:0007669"/>
    <property type="project" value="TreeGrafter"/>
</dbReference>
<dbReference type="AlphaFoldDB" id="A0A2V4XWJ6"/>
<dbReference type="OrthoDB" id="751203at2"/>
<protein>
    <submittedName>
        <fullName evidence="1">Nucleoside-diphosphate-sugar epimerase</fullName>
    </submittedName>
</protein>
<dbReference type="InterPro" id="IPR051783">
    <property type="entry name" value="NAD(P)-dependent_oxidoreduct"/>
</dbReference>